<dbReference type="Proteomes" id="UP000222542">
    <property type="component" value="Unassembled WGS sequence"/>
</dbReference>
<proteinExistence type="inferred from homology"/>
<evidence type="ECO:0000256" key="7">
    <source>
        <dbReference type="RuleBase" id="RU368015"/>
    </source>
</evidence>
<dbReference type="GO" id="GO:0022857">
    <property type="term" value="F:transmembrane transporter activity"/>
    <property type="evidence" value="ECO:0000318"/>
    <property type="project" value="GO_Central"/>
</dbReference>
<feature type="transmembrane region" description="Helical" evidence="7">
    <location>
        <begin position="73"/>
        <end position="94"/>
    </location>
</feature>
<dbReference type="STRING" id="4072.A0A2G3A7I9"/>
<dbReference type="Gramene" id="PHT90194">
    <property type="protein sequence ID" value="PHT90194"/>
    <property type="gene ID" value="T459_05307"/>
</dbReference>
<organism evidence="8 9">
    <name type="scientific">Capsicum annuum</name>
    <name type="common">Capsicum pepper</name>
    <dbReference type="NCBI Taxonomy" id="4072"/>
    <lineage>
        <taxon>Eukaryota</taxon>
        <taxon>Viridiplantae</taxon>
        <taxon>Streptophyta</taxon>
        <taxon>Embryophyta</taxon>
        <taxon>Tracheophyta</taxon>
        <taxon>Spermatophyta</taxon>
        <taxon>Magnoliopsida</taxon>
        <taxon>eudicotyledons</taxon>
        <taxon>Gunneridae</taxon>
        <taxon>Pentapetalae</taxon>
        <taxon>asterids</taxon>
        <taxon>lamiids</taxon>
        <taxon>Solanales</taxon>
        <taxon>Solanaceae</taxon>
        <taxon>Solanoideae</taxon>
        <taxon>Capsiceae</taxon>
        <taxon>Capsicum</taxon>
    </lineage>
</organism>
<evidence type="ECO:0000256" key="3">
    <source>
        <dbReference type="ARBA" id="ARBA00022448"/>
    </source>
</evidence>
<evidence type="ECO:0000313" key="8">
    <source>
        <dbReference type="EMBL" id="PHT90194.1"/>
    </source>
</evidence>
<feature type="transmembrane region" description="Helical" evidence="7">
    <location>
        <begin position="148"/>
        <end position="169"/>
    </location>
</feature>
<keyword evidence="6 7" id="KW-0472">Membrane</keyword>
<comment type="subcellular location">
    <subcellularLocation>
        <location evidence="1 7">Membrane</location>
        <topology evidence="1 7">Multi-pass membrane protein</topology>
    </subcellularLocation>
</comment>
<name>A0A2G3A7I9_CAPAN</name>
<dbReference type="InterPro" id="IPR030182">
    <property type="entry name" value="PUP_plant"/>
</dbReference>
<sequence>MLLSSIKSKNGVHIVRCSLNKKKKTDSPTFKAYVTMEGAHEKLLHLSFDETQVAESSEIAKNSSLQSSKLIQWLQVFIFTFFTLGGQAAGTLLGRVYYEQGAKSRWIATLAQTAGFPFLLPFLCYPSPKNHDDQQLSIDHQSSVLVRASVYIFLGLFQVANSMLFTVGVQYLPVSTYSLIFGSQLAFTALTSFFLNGQKMTAIILNSIVLLSFSSSVIIFRDETGDSGEISRKSLFIGFAATTLGSLGYALQFSLTELAFQKVFKSGTLKVVMKMSFYIGLLVTLTSSIGLFVSDEWNDLEKEMREFRSGKLSYVMNLVWTAVSWQLYAVGSVGLVFKASALFSNVIINLGGSVGPIFGMVFLKEKMSGLKVLSLLLGLWGYASYTYQHYLDDLEAKASEAKPSTEAGDNF</sequence>
<dbReference type="PANTHER" id="PTHR31376:SF47">
    <property type="entry name" value="PURINE PERMEASE-RELATED"/>
    <property type="match status" value="1"/>
</dbReference>
<dbReference type="AlphaFoldDB" id="A0A2G3A7I9"/>
<feature type="transmembrane region" description="Helical" evidence="7">
    <location>
        <begin position="234"/>
        <end position="255"/>
    </location>
</feature>
<evidence type="ECO:0000256" key="5">
    <source>
        <dbReference type="ARBA" id="ARBA00022989"/>
    </source>
</evidence>
<feature type="transmembrane region" description="Helical" evidence="7">
    <location>
        <begin position="343"/>
        <end position="363"/>
    </location>
</feature>
<keyword evidence="3 7" id="KW-0813">Transport</keyword>
<dbReference type="Pfam" id="PF16913">
    <property type="entry name" value="PUNUT"/>
    <property type="match status" value="1"/>
</dbReference>
<dbReference type="GO" id="GO:0016020">
    <property type="term" value="C:membrane"/>
    <property type="evidence" value="ECO:0007669"/>
    <property type="project" value="UniProtKB-SubCell"/>
</dbReference>
<dbReference type="EMBL" id="AYRZ02000002">
    <property type="protein sequence ID" value="PHT90194.1"/>
    <property type="molecule type" value="Genomic_DNA"/>
</dbReference>
<reference evidence="8 9" key="1">
    <citation type="journal article" date="2014" name="Nat. Genet.">
        <title>Genome sequence of the hot pepper provides insights into the evolution of pungency in Capsicum species.</title>
        <authorList>
            <person name="Kim S."/>
            <person name="Park M."/>
            <person name="Yeom S.I."/>
            <person name="Kim Y.M."/>
            <person name="Lee J.M."/>
            <person name="Lee H.A."/>
            <person name="Seo E."/>
            <person name="Choi J."/>
            <person name="Cheong K."/>
            <person name="Kim K.T."/>
            <person name="Jung K."/>
            <person name="Lee G.W."/>
            <person name="Oh S.K."/>
            <person name="Bae C."/>
            <person name="Kim S.B."/>
            <person name="Lee H.Y."/>
            <person name="Kim S.Y."/>
            <person name="Kim M.S."/>
            <person name="Kang B.C."/>
            <person name="Jo Y.D."/>
            <person name="Yang H.B."/>
            <person name="Jeong H.J."/>
            <person name="Kang W.H."/>
            <person name="Kwon J.K."/>
            <person name="Shin C."/>
            <person name="Lim J.Y."/>
            <person name="Park J.H."/>
            <person name="Huh J.H."/>
            <person name="Kim J.S."/>
            <person name="Kim B.D."/>
            <person name="Cohen O."/>
            <person name="Paran I."/>
            <person name="Suh M.C."/>
            <person name="Lee S.B."/>
            <person name="Kim Y.K."/>
            <person name="Shin Y."/>
            <person name="Noh S.J."/>
            <person name="Park J."/>
            <person name="Seo Y.S."/>
            <person name="Kwon S.Y."/>
            <person name="Kim H.A."/>
            <person name="Park J.M."/>
            <person name="Kim H.J."/>
            <person name="Choi S.B."/>
            <person name="Bosland P.W."/>
            <person name="Reeves G."/>
            <person name="Jo S.H."/>
            <person name="Lee B.W."/>
            <person name="Cho H.T."/>
            <person name="Choi H.S."/>
            <person name="Lee M.S."/>
            <person name="Yu Y."/>
            <person name="Do Choi Y."/>
            <person name="Park B.S."/>
            <person name="van Deynze A."/>
            <person name="Ashrafi H."/>
            <person name="Hill T."/>
            <person name="Kim W.T."/>
            <person name="Pai H.S."/>
            <person name="Ahn H.K."/>
            <person name="Yeam I."/>
            <person name="Giovannoni J.J."/>
            <person name="Rose J.K."/>
            <person name="Sorensen I."/>
            <person name="Lee S.J."/>
            <person name="Kim R.W."/>
            <person name="Choi I.Y."/>
            <person name="Choi B.S."/>
            <person name="Lim J.S."/>
            <person name="Lee Y.H."/>
            <person name="Choi D."/>
        </authorList>
    </citation>
    <scope>NUCLEOTIDE SEQUENCE [LARGE SCALE GENOMIC DNA]</scope>
    <source>
        <strain evidence="9">cv. CM334</strain>
    </source>
</reference>
<feature type="transmembrane region" description="Helical" evidence="7">
    <location>
        <begin position="314"/>
        <end position="337"/>
    </location>
</feature>
<feature type="transmembrane region" description="Helical" evidence="7">
    <location>
        <begin position="176"/>
        <end position="195"/>
    </location>
</feature>
<dbReference type="SUPFAM" id="SSF103481">
    <property type="entry name" value="Multidrug resistance efflux transporter EmrE"/>
    <property type="match status" value="1"/>
</dbReference>
<feature type="transmembrane region" description="Helical" evidence="7">
    <location>
        <begin position="106"/>
        <end position="128"/>
    </location>
</feature>
<feature type="transmembrane region" description="Helical" evidence="7">
    <location>
        <begin position="275"/>
        <end position="293"/>
    </location>
</feature>
<dbReference type="GO" id="GO:0005345">
    <property type="term" value="F:purine nucleobase transmembrane transporter activity"/>
    <property type="evidence" value="ECO:0007669"/>
    <property type="project" value="UniProtKB-UniRule"/>
</dbReference>
<protein>
    <recommendedName>
        <fullName evidence="7">Probable purine permease</fullName>
    </recommendedName>
</protein>
<evidence type="ECO:0000256" key="4">
    <source>
        <dbReference type="ARBA" id="ARBA00022692"/>
    </source>
</evidence>
<evidence type="ECO:0000313" key="9">
    <source>
        <dbReference type="Proteomes" id="UP000222542"/>
    </source>
</evidence>
<keyword evidence="9" id="KW-1185">Reference proteome</keyword>
<keyword evidence="5 7" id="KW-1133">Transmembrane helix</keyword>
<feature type="transmembrane region" description="Helical" evidence="7">
    <location>
        <begin position="201"/>
        <end position="222"/>
    </location>
</feature>
<accession>A0A2G3A7I9</accession>
<evidence type="ECO:0000256" key="1">
    <source>
        <dbReference type="ARBA" id="ARBA00004141"/>
    </source>
</evidence>
<dbReference type="GO" id="GO:0015211">
    <property type="term" value="F:purine nucleoside transmembrane transporter activity"/>
    <property type="evidence" value="ECO:0007669"/>
    <property type="project" value="UniProtKB-UniRule"/>
</dbReference>
<evidence type="ECO:0000256" key="2">
    <source>
        <dbReference type="ARBA" id="ARBA00006213"/>
    </source>
</evidence>
<reference evidence="8 9" key="2">
    <citation type="journal article" date="2017" name="Genome Biol.">
        <title>New reference genome sequences of hot pepper reveal the massive evolution of plant disease-resistance genes by retroduplication.</title>
        <authorList>
            <person name="Kim S."/>
            <person name="Park J."/>
            <person name="Yeom S.I."/>
            <person name="Kim Y.M."/>
            <person name="Seo E."/>
            <person name="Kim K.T."/>
            <person name="Kim M.S."/>
            <person name="Lee J.M."/>
            <person name="Cheong K."/>
            <person name="Shin H.S."/>
            <person name="Kim S.B."/>
            <person name="Han K."/>
            <person name="Lee J."/>
            <person name="Park M."/>
            <person name="Lee H.A."/>
            <person name="Lee H.Y."/>
            <person name="Lee Y."/>
            <person name="Oh S."/>
            <person name="Lee J.H."/>
            <person name="Choi E."/>
            <person name="Choi E."/>
            <person name="Lee S.E."/>
            <person name="Jeon J."/>
            <person name="Kim H."/>
            <person name="Choi G."/>
            <person name="Song H."/>
            <person name="Lee J."/>
            <person name="Lee S.C."/>
            <person name="Kwon J.K."/>
            <person name="Lee H.Y."/>
            <person name="Koo N."/>
            <person name="Hong Y."/>
            <person name="Kim R.W."/>
            <person name="Kang W.H."/>
            <person name="Huh J.H."/>
            <person name="Kang B.C."/>
            <person name="Yang T.J."/>
            <person name="Lee Y.H."/>
            <person name="Bennetzen J.L."/>
            <person name="Choi D."/>
        </authorList>
    </citation>
    <scope>NUCLEOTIDE SEQUENCE [LARGE SCALE GENOMIC DNA]</scope>
    <source>
        <strain evidence="9">cv. CM334</strain>
    </source>
</reference>
<evidence type="ECO:0000256" key="6">
    <source>
        <dbReference type="ARBA" id="ARBA00023136"/>
    </source>
</evidence>
<dbReference type="InterPro" id="IPR037185">
    <property type="entry name" value="EmrE-like"/>
</dbReference>
<dbReference type="OrthoDB" id="10301984at2759"/>
<dbReference type="PANTHER" id="PTHR31376">
    <property type="entry name" value="OS09G0467300 PROTEIN-RELATED"/>
    <property type="match status" value="1"/>
</dbReference>
<feature type="transmembrane region" description="Helical" evidence="7">
    <location>
        <begin position="370"/>
        <end position="387"/>
    </location>
</feature>
<gene>
    <name evidence="8" type="ORF">T459_05307</name>
</gene>
<keyword evidence="4 7" id="KW-0812">Transmembrane</keyword>
<comment type="similarity">
    <text evidence="2 7">Belongs to the purine permeases (TC 2.A.7.14) family.</text>
</comment>
<comment type="caution">
    <text evidence="8">The sequence shown here is derived from an EMBL/GenBank/DDBJ whole genome shotgun (WGS) entry which is preliminary data.</text>
</comment>